<feature type="domain" description="Histone deacetylase" evidence="3">
    <location>
        <begin position="22"/>
        <end position="293"/>
    </location>
</feature>
<comment type="similarity">
    <text evidence="1">Belongs to the histone deacetylase family.</text>
</comment>
<dbReference type="PANTHER" id="PTHR10625:SF19">
    <property type="entry name" value="HISTONE DEACETYLASE 12"/>
    <property type="match status" value="1"/>
</dbReference>
<organism evidence="4 5">
    <name type="scientific">Hyphobacterium marinum</name>
    <dbReference type="NCBI Taxonomy" id="3116574"/>
    <lineage>
        <taxon>Bacteria</taxon>
        <taxon>Pseudomonadati</taxon>
        <taxon>Pseudomonadota</taxon>
        <taxon>Alphaproteobacteria</taxon>
        <taxon>Maricaulales</taxon>
        <taxon>Maricaulaceae</taxon>
        <taxon>Hyphobacterium</taxon>
    </lineage>
</organism>
<reference evidence="4 5" key="1">
    <citation type="submission" date="2024-01" db="EMBL/GenBank/DDBJ databases">
        <title>Hyphobacterium bacterium isolated from marine sediment.</title>
        <authorList>
            <person name="Zhao S."/>
        </authorList>
    </citation>
    <scope>NUCLEOTIDE SEQUENCE [LARGE SCALE GENOMIC DNA]</scope>
    <source>
        <strain evidence="4 5">Y60-23</strain>
    </source>
</reference>
<comment type="caution">
    <text evidence="4">The sequence shown here is derived from an EMBL/GenBank/DDBJ whole genome shotgun (WGS) entry which is preliminary data.</text>
</comment>
<dbReference type="CDD" id="cd09993">
    <property type="entry name" value="HDAC_classIV"/>
    <property type="match status" value="1"/>
</dbReference>
<evidence type="ECO:0000313" key="4">
    <source>
        <dbReference type="EMBL" id="MEE2565894.1"/>
    </source>
</evidence>
<sequence>MSRLPIVHHPAYTATALPPRHRFPMSKYEGLAALLVQEGLVAGMEGYHEPIAAPASWLEMGHDARYVAAVLDGTLTDAEQRKIGFKVTESIALRSRMSVSGTLLAARLALEHGLAANTAGGSHHARPGEGAGFCVFNDVGITASILLAEGVVSSILVLDLDVHQGDGTARIFENEPRVFTCSIHCEQNWPRRKAVSDLDIGLEKGTGDEAYLAVLADTFPALLNTVKPDLVFYNAGVDPHANDRLGLLSLSDEGLARREAYVAQTALAAGVPLCGVIGGGYGEDPMEVAARHAVMFREFAALM</sequence>
<dbReference type="RefSeq" id="WP_330195425.1">
    <property type="nucleotide sequence ID" value="NZ_JAZDRO010000001.1"/>
</dbReference>
<name>A0ABU7LWF0_9PROT</name>
<accession>A0ABU7LWF0</accession>
<dbReference type="Proteomes" id="UP001310692">
    <property type="component" value="Unassembled WGS sequence"/>
</dbReference>
<dbReference type="Gene3D" id="3.40.800.20">
    <property type="entry name" value="Histone deacetylase domain"/>
    <property type="match status" value="1"/>
</dbReference>
<dbReference type="InterPro" id="IPR044150">
    <property type="entry name" value="HDAC_classIV"/>
</dbReference>
<dbReference type="PRINTS" id="PR01270">
    <property type="entry name" value="HDASUPER"/>
</dbReference>
<evidence type="ECO:0000259" key="3">
    <source>
        <dbReference type="Pfam" id="PF00850"/>
    </source>
</evidence>
<protein>
    <submittedName>
        <fullName evidence="4">Histone deacetylase</fullName>
    </submittedName>
</protein>
<dbReference type="SUPFAM" id="SSF52768">
    <property type="entry name" value="Arginase/deacetylase"/>
    <property type="match status" value="1"/>
</dbReference>
<dbReference type="InterPro" id="IPR000286">
    <property type="entry name" value="HDACs"/>
</dbReference>
<evidence type="ECO:0000256" key="1">
    <source>
        <dbReference type="ARBA" id="ARBA00005947"/>
    </source>
</evidence>
<dbReference type="InterPro" id="IPR023696">
    <property type="entry name" value="Ureohydrolase_dom_sf"/>
</dbReference>
<dbReference type="InterPro" id="IPR037138">
    <property type="entry name" value="His_deacetylse_dom_sf"/>
</dbReference>
<evidence type="ECO:0000256" key="2">
    <source>
        <dbReference type="ARBA" id="ARBA00022801"/>
    </source>
</evidence>
<dbReference type="PANTHER" id="PTHR10625">
    <property type="entry name" value="HISTONE DEACETYLASE HDAC1-RELATED"/>
    <property type="match status" value="1"/>
</dbReference>
<gene>
    <name evidence="4" type="ORF">V0U35_04315</name>
</gene>
<evidence type="ECO:0000313" key="5">
    <source>
        <dbReference type="Proteomes" id="UP001310692"/>
    </source>
</evidence>
<dbReference type="InterPro" id="IPR023801">
    <property type="entry name" value="His_deacetylse_dom"/>
</dbReference>
<proteinExistence type="inferred from homology"/>
<dbReference type="Pfam" id="PF00850">
    <property type="entry name" value="Hist_deacetyl"/>
    <property type="match status" value="1"/>
</dbReference>
<keyword evidence="5" id="KW-1185">Reference proteome</keyword>
<dbReference type="EMBL" id="JAZDRO010000001">
    <property type="protein sequence ID" value="MEE2565894.1"/>
    <property type="molecule type" value="Genomic_DNA"/>
</dbReference>
<keyword evidence="2" id="KW-0378">Hydrolase</keyword>